<dbReference type="HOGENOM" id="CLU_2500830_0_0_1"/>
<dbReference type="InParanoid" id="D6WMP3"/>
<dbReference type="AlphaFoldDB" id="D6WMP3"/>
<keyword evidence="2" id="KW-1185">Reference proteome</keyword>
<reference evidence="1 2" key="2">
    <citation type="journal article" date="2010" name="Nucleic Acids Res.">
        <title>BeetleBase in 2010: revisions to provide comprehensive genomic information for Tribolium castaneum.</title>
        <authorList>
            <person name="Kim H.S."/>
            <person name="Murphy T."/>
            <person name="Xia J."/>
            <person name="Caragea D."/>
            <person name="Park Y."/>
            <person name="Beeman R.W."/>
            <person name="Lorenzen M.D."/>
            <person name="Butcher S."/>
            <person name="Manak J.R."/>
            <person name="Brown S.J."/>
        </authorList>
    </citation>
    <scope>GENOME REANNOTATION</scope>
    <source>
        <strain evidence="1 2">Georgia GA2</strain>
    </source>
</reference>
<name>D6WMP3_TRICA</name>
<evidence type="ECO:0000313" key="1">
    <source>
        <dbReference type="EMBL" id="EFA03791.1"/>
    </source>
</evidence>
<reference evidence="1 2" key="1">
    <citation type="journal article" date="2008" name="Nature">
        <title>The genome of the model beetle and pest Tribolium castaneum.</title>
        <authorList>
            <consortium name="Tribolium Genome Sequencing Consortium"/>
            <person name="Richards S."/>
            <person name="Gibbs R.A."/>
            <person name="Weinstock G.M."/>
            <person name="Brown S.J."/>
            <person name="Denell R."/>
            <person name="Beeman R.W."/>
            <person name="Gibbs R."/>
            <person name="Beeman R.W."/>
            <person name="Brown S.J."/>
            <person name="Bucher G."/>
            <person name="Friedrich M."/>
            <person name="Grimmelikhuijzen C.J."/>
            <person name="Klingler M."/>
            <person name="Lorenzen M."/>
            <person name="Richards S."/>
            <person name="Roth S."/>
            <person name="Schroder R."/>
            <person name="Tautz D."/>
            <person name="Zdobnov E.M."/>
            <person name="Muzny D."/>
            <person name="Gibbs R.A."/>
            <person name="Weinstock G.M."/>
            <person name="Attaway T."/>
            <person name="Bell S."/>
            <person name="Buhay C.J."/>
            <person name="Chandrabose M.N."/>
            <person name="Chavez D."/>
            <person name="Clerk-Blankenburg K.P."/>
            <person name="Cree A."/>
            <person name="Dao M."/>
            <person name="Davis C."/>
            <person name="Chacko J."/>
            <person name="Dinh H."/>
            <person name="Dugan-Rocha S."/>
            <person name="Fowler G."/>
            <person name="Garner T.T."/>
            <person name="Garnes J."/>
            <person name="Gnirke A."/>
            <person name="Hawes A."/>
            <person name="Hernandez J."/>
            <person name="Hines S."/>
            <person name="Holder M."/>
            <person name="Hume J."/>
            <person name="Jhangiani S.N."/>
            <person name="Joshi V."/>
            <person name="Khan Z.M."/>
            <person name="Jackson L."/>
            <person name="Kovar C."/>
            <person name="Kowis A."/>
            <person name="Lee S."/>
            <person name="Lewis L.R."/>
            <person name="Margolis J."/>
            <person name="Morgan M."/>
            <person name="Nazareth L.V."/>
            <person name="Nguyen N."/>
            <person name="Okwuonu G."/>
            <person name="Parker D."/>
            <person name="Richards S."/>
            <person name="Ruiz S.J."/>
            <person name="Santibanez J."/>
            <person name="Savard J."/>
            <person name="Scherer S.E."/>
            <person name="Schneider B."/>
            <person name="Sodergren E."/>
            <person name="Tautz D."/>
            <person name="Vattahil S."/>
            <person name="Villasana D."/>
            <person name="White C.S."/>
            <person name="Wright R."/>
            <person name="Park Y."/>
            <person name="Beeman R.W."/>
            <person name="Lord J."/>
            <person name="Oppert B."/>
            <person name="Lorenzen M."/>
            <person name="Brown S."/>
            <person name="Wang L."/>
            <person name="Savard J."/>
            <person name="Tautz D."/>
            <person name="Richards S."/>
            <person name="Weinstock G."/>
            <person name="Gibbs R.A."/>
            <person name="Liu Y."/>
            <person name="Worley K."/>
            <person name="Weinstock G."/>
            <person name="Elsik C.G."/>
            <person name="Reese J.T."/>
            <person name="Elhaik E."/>
            <person name="Landan G."/>
            <person name="Graur D."/>
            <person name="Arensburger P."/>
            <person name="Atkinson P."/>
            <person name="Beeman R.W."/>
            <person name="Beidler J."/>
            <person name="Brown S.J."/>
            <person name="Demuth J.P."/>
            <person name="Drury D.W."/>
            <person name="Du Y.Z."/>
            <person name="Fujiwara H."/>
            <person name="Lorenzen M."/>
            <person name="Maselli V."/>
            <person name="Osanai M."/>
            <person name="Park Y."/>
            <person name="Robertson H.M."/>
            <person name="Tu Z."/>
            <person name="Wang J.J."/>
            <person name="Wang S."/>
            <person name="Richards S."/>
            <person name="Song H."/>
            <person name="Zhang L."/>
            <person name="Sodergren E."/>
            <person name="Werner D."/>
            <person name="Stanke M."/>
            <person name="Morgenstern B."/>
            <person name="Solovyev V."/>
            <person name="Kosarev P."/>
            <person name="Brown G."/>
            <person name="Chen H.C."/>
            <person name="Ermolaeva O."/>
            <person name="Hlavina W."/>
            <person name="Kapustin Y."/>
            <person name="Kiryutin B."/>
            <person name="Kitts P."/>
            <person name="Maglott D."/>
            <person name="Pruitt K."/>
            <person name="Sapojnikov V."/>
            <person name="Souvorov A."/>
            <person name="Mackey A.J."/>
            <person name="Waterhouse R.M."/>
            <person name="Wyder S."/>
            <person name="Zdobnov E.M."/>
            <person name="Zdobnov E.M."/>
            <person name="Wyder S."/>
            <person name="Kriventseva E.V."/>
            <person name="Kadowaki T."/>
            <person name="Bork P."/>
            <person name="Aranda M."/>
            <person name="Bao R."/>
            <person name="Beermann A."/>
            <person name="Berns N."/>
            <person name="Bolognesi R."/>
            <person name="Bonneton F."/>
            <person name="Bopp D."/>
            <person name="Brown S.J."/>
            <person name="Bucher G."/>
            <person name="Butts T."/>
            <person name="Chaumot A."/>
            <person name="Denell R.E."/>
            <person name="Ferrier D.E."/>
            <person name="Friedrich M."/>
            <person name="Gordon C.M."/>
            <person name="Jindra M."/>
            <person name="Klingler M."/>
            <person name="Lan Q."/>
            <person name="Lattorff H.M."/>
            <person name="Laudet V."/>
            <person name="von Levetsow C."/>
            <person name="Liu Z."/>
            <person name="Lutz R."/>
            <person name="Lynch J.A."/>
            <person name="da Fonseca R.N."/>
            <person name="Posnien N."/>
            <person name="Reuter R."/>
            <person name="Roth S."/>
            <person name="Savard J."/>
            <person name="Schinko J.B."/>
            <person name="Schmitt C."/>
            <person name="Schoppmeier M."/>
            <person name="Schroder R."/>
            <person name="Shippy T.D."/>
            <person name="Simonnet F."/>
            <person name="Marques-Souza H."/>
            <person name="Tautz D."/>
            <person name="Tomoyasu Y."/>
            <person name="Trauner J."/>
            <person name="Van der Zee M."/>
            <person name="Vervoort M."/>
            <person name="Wittkopp N."/>
            <person name="Wimmer E.A."/>
            <person name="Yang X."/>
            <person name="Jones A.K."/>
            <person name="Sattelle D.B."/>
            <person name="Ebert P.R."/>
            <person name="Nelson D."/>
            <person name="Scott J.G."/>
            <person name="Beeman R.W."/>
            <person name="Muthukrishnan S."/>
            <person name="Kramer K.J."/>
            <person name="Arakane Y."/>
            <person name="Beeman R.W."/>
            <person name="Zhu Q."/>
            <person name="Hogenkamp D."/>
            <person name="Dixit R."/>
            <person name="Oppert B."/>
            <person name="Jiang H."/>
            <person name="Zou Z."/>
            <person name="Marshall J."/>
            <person name="Elpidina E."/>
            <person name="Vinokurov K."/>
            <person name="Oppert C."/>
            <person name="Zou Z."/>
            <person name="Evans J."/>
            <person name="Lu Z."/>
            <person name="Zhao P."/>
            <person name="Sumathipala N."/>
            <person name="Altincicek B."/>
            <person name="Vilcinskas A."/>
            <person name="Williams M."/>
            <person name="Hultmark D."/>
            <person name="Hetru C."/>
            <person name="Jiang H."/>
            <person name="Grimmelikhuijzen C.J."/>
            <person name="Hauser F."/>
            <person name="Cazzamali G."/>
            <person name="Williamson M."/>
            <person name="Park Y."/>
            <person name="Li B."/>
            <person name="Tanaka Y."/>
            <person name="Predel R."/>
            <person name="Neupert S."/>
            <person name="Schachtner J."/>
            <person name="Verleyen P."/>
            <person name="Raible F."/>
            <person name="Bork P."/>
            <person name="Friedrich M."/>
            <person name="Walden K.K."/>
            <person name="Robertson H.M."/>
            <person name="Angeli S."/>
            <person name="Foret S."/>
            <person name="Bucher G."/>
            <person name="Schuetz S."/>
            <person name="Maleszka R."/>
            <person name="Wimmer E.A."/>
            <person name="Beeman R.W."/>
            <person name="Lorenzen M."/>
            <person name="Tomoyasu Y."/>
            <person name="Miller S.C."/>
            <person name="Grossmann D."/>
            <person name="Bucher G."/>
        </authorList>
    </citation>
    <scope>NUCLEOTIDE SEQUENCE [LARGE SCALE GENOMIC DNA]</scope>
    <source>
        <strain evidence="1 2">Georgia GA2</strain>
    </source>
</reference>
<dbReference type="Proteomes" id="UP000007266">
    <property type="component" value="Linkage group 5"/>
</dbReference>
<gene>
    <name evidence="1" type="primary">GLEAN_13903</name>
    <name evidence="1" type="ORF">TcasGA2_TC013903</name>
</gene>
<protein>
    <submittedName>
        <fullName evidence="1">Uncharacterized protein</fullName>
    </submittedName>
</protein>
<dbReference type="EMBL" id="KQ971341">
    <property type="protein sequence ID" value="EFA03791.1"/>
    <property type="molecule type" value="Genomic_DNA"/>
</dbReference>
<evidence type="ECO:0000313" key="2">
    <source>
        <dbReference type="Proteomes" id="UP000007266"/>
    </source>
</evidence>
<sequence length="86" mass="9895">MFLFESVVVELVPNNLYKYNSVKGDGRIGSRMSSGFICNGFPTTTQRIVDTSKHTFVKEFVHQRVIIEFIIEVPEILQVRVNFLSQ</sequence>
<organism evidence="1 2">
    <name type="scientific">Tribolium castaneum</name>
    <name type="common">Red flour beetle</name>
    <dbReference type="NCBI Taxonomy" id="7070"/>
    <lineage>
        <taxon>Eukaryota</taxon>
        <taxon>Metazoa</taxon>
        <taxon>Ecdysozoa</taxon>
        <taxon>Arthropoda</taxon>
        <taxon>Hexapoda</taxon>
        <taxon>Insecta</taxon>
        <taxon>Pterygota</taxon>
        <taxon>Neoptera</taxon>
        <taxon>Endopterygota</taxon>
        <taxon>Coleoptera</taxon>
        <taxon>Polyphaga</taxon>
        <taxon>Cucujiformia</taxon>
        <taxon>Tenebrionidae</taxon>
        <taxon>Tenebrionidae incertae sedis</taxon>
        <taxon>Tribolium</taxon>
    </lineage>
</organism>
<proteinExistence type="predicted"/>
<accession>D6WMP3</accession>